<dbReference type="KEGG" id="gai:IMCC3135_08030"/>
<keyword evidence="2" id="KW-0819">tRNA processing</keyword>
<dbReference type="Pfam" id="PF08351">
    <property type="entry name" value="TmcA_N"/>
    <property type="match status" value="1"/>
</dbReference>
<dbReference type="Gene3D" id="3.40.50.11040">
    <property type="match status" value="1"/>
</dbReference>
<dbReference type="InterPro" id="IPR007807">
    <property type="entry name" value="TcmA/NAT10_helicase"/>
</dbReference>
<dbReference type="SUPFAM" id="SSF55729">
    <property type="entry name" value="Acyl-CoA N-acyltransferases (Nat)"/>
    <property type="match status" value="1"/>
</dbReference>
<reference evidence="7 8" key="1">
    <citation type="submission" date="2016-12" db="EMBL/GenBank/DDBJ databases">
        <authorList>
            <person name="Song W.-J."/>
            <person name="Kurnit D.M."/>
        </authorList>
    </citation>
    <scope>NUCLEOTIDE SEQUENCE [LARGE SCALE GENOMIC DNA]</scope>
    <source>
        <strain evidence="7 8">IMCC3135</strain>
    </source>
</reference>
<sequence>MLTQLTGATTAAARDRHRALILLTSPPEGALSDFAASHQLPFIGAAHAADRADRITEVLGSEFDILIHETHDHIDAGLLAALTGTIKAGGVLVLGLPFPHSVKTSTSSLNHFNRRFIRLLSEMTLRFPDKVQWLRQPLSPDLFAELSTQKSIGMGSDTISPAQAPPANCPALSWTTAHQEQDALLKSACDYLNNHAQGCITITGRRGRGKSALLGHIAGWLDKQDITFAVTAARRSALTSLQRHSSAHCDFLAPAGAQGSGCQVLLVDEASSLPLSMLEGFLDTHQHVIYCSTVEGYENAGRAFALRFGQILKKRYVHNLTLQPDTPWRWDAGDPLEYLIDTLLMGGNSKDARTPRPPATEHTAVACQEHSDAHTGLSPCGGSIRLLDRAALALDEPLLRQVYGLLRDTHYQTSATDLSHMLDAPDLQLWVLEESGQVKAALMLVLEGDIDTCLHEAIVSKQRRLPHQLLPQLLAQSANEARALAAKYGRVIRIAVVDPDRRRGLGSRLLRAVECATMTHGGPASGFGASFASDPVSLAFWLRNGYTQFHTGFKSNPRTGKPAIAVIKSQGPALDSVVQSAVSIHDDNLRWIHDDPQKTDSQLQDAALLQRFIKGQRSVHDTFAALSRLASQHQLPLQHKPDIARRRYEAILRKAVTAALE</sequence>
<evidence type="ECO:0000256" key="4">
    <source>
        <dbReference type="ARBA" id="ARBA00022840"/>
    </source>
</evidence>
<dbReference type="GO" id="GO:1990883">
    <property type="term" value="F:18S rRNA cytidine N-acetyltransferase activity"/>
    <property type="evidence" value="ECO:0007669"/>
    <property type="project" value="TreeGrafter"/>
</dbReference>
<dbReference type="PROSITE" id="PS51186">
    <property type="entry name" value="GNAT"/>
    <property type="match status" value="1"/>
</dbReference>
<keyword evidence="4" id="KW-0067">ATP-binding</keyword>
<gene>
    <name evidence="7" type="primary">tmcA</name>
    <name evidence="7" type="ORF">IMCC3135_08030</name>
</gene>
<evidence type="ECO:0000256" key="3">
    <source>
        <dbReference type="ARBA" id="ARBA00022741"/>
    </source>
</evidence>
<dbReference type="GO" id="GO:0051391">
    <property type="term" value="P:tRNA acetylation"/>
    <property type="evidence" value="ECO:0007669"/>
    <property type="project" value="TreeGrafter"/>
</dbReference>
<keyword evidence="5 7" id="KW-0012">Acyltransferase</keyword>
<dbReference type="EC" id="2.3.1.193" evidence="7"/>
<dbReference type="GO" id="GO:0000049">
    <property type="term" value="F:tRNA binding"/>
    <property type="evidence" value="ECO:0007669"/>
    <property type="project" value="TreeGrafter"/>
</dbReference>
<keyword evidence="3" id="KW-0547">Nucleotide-binding</keyword>
<dbReference type="Proteomes" id="UP000250079">
    <property type="component" value="Chromosome"/>
</dbReference>
<evidence type="ECO:0000313" key="7">
    <source>
        <dbReference type="EMBL" id="ASJ71709.1"/>
    </source>
</evidence>
<keyword evidence="1 7" id="KW-0808">Transferase</keyword>
<dbReference type="GO" id="GO:1904812">
    <property type="term" value="P:rRNA acetylation involved in maturation of SSU-rRNA"/>
    <property type="evidence" value="ECO:0007669"/>
    <property type="project" value="TreeGrafter"/>
</dbReference>
<dbReference type="InterPro" id="IPR013562">
    <property type="entry name" value="TmcA/NAT10_N"/>
</dbReference>
<evidence type="ECO:0000313" key="8">
    <source>
        <dbReference type="Proteomes" id="UP000250079"/>
    </source>
</evidence>
<keyword evidence="8" id="KW-1185">Reference proteome</keyword>
<proteinExistence type="predicted"/>
<dbReference type="InterPro" id="IPR016181">
    <property type="entry name" value="Acyl_CoA_acyltransferase"/>
</dbReference>
<dbReference type="Pfam" id="PF13718">
    <property type="entry name" value="GNAT_acetyltr_2"/>
    <property type="match status" value="1"/>
</dbReference>
<dbReference type="GO" id="GO:0002101">
    <property type="term" value="P:tRNA wobble cytosine modification"/>
    <property type="evidence" value="ECO:0007669"/>
    <property type="project" value="TreeGrafter"/>
</dbReference>
<dbReference type="InterPro" id="IPR000182">
    <property type="entry name" value="GNAT_dom"/>
</dbReference>
<dbReference type="InterPro" id="IPR027417">
    <property type="entry name" value="P-loop_NTPase"/>
</dbReference>
<dbReference type="Gene3D" id="3.40.630.30">
    <property type="match status" value="1"/>
</dbReference>
<protein>
    <submittedName>
        <fullName evidence="7">tRNA(Met) cytidine acetyltransferase TmcA</fullName>
        <ecNumber evidence="7">2.3.1.193</ecNumber>
    </submittedName>
</protein>
<dbReference type="SUPFAM" id="SSF52540">
    <property type="entry name" value="P-loop containing nucleoside triphosphate hydrolases"/>
    <property type="match status" value="1"/>
</dbReference>
<dbReference type="AlphaFoldDB" id="A0A2Z2NKL8"/>
<evidence type="ECO:0000256" key="5">
    <source>
        <dbReference type="ARBA" id="ARBA00023315"/>
    </source>
</evidence>
<dbReference type="PANTHER" id="PTHR10925">
    <property type="entry name" value="N-ACETYLTRANSFERASE 10"/>
    <property type="match status" value="1"/>
</dbReference>
<dbReference type="Gene3D" id="3.40.50.300">
    <property type="entry name" value="P-loop containing nucleotide triphosphate hydrolases"/>
    <property type="match status" value="1"/>
</dbReference>
<evidence type="ECO:0000259" key="6">
    <source>
        <dbReference type="PROSITE" id="PS51186"/>
    </source>
</evidence>
<dbReference type="RefSeq" id="WP_088917111.1">
    <property type="nucleotide sequence ID" value="NZ_CP018632.1"/>
</dbReference>
<dbReference type="InterPro" id="IPR032672">
    <property type="entry name" value="TmcA/NAT10/Kre33"/>
</dbReference>
<dbReference type="PANTHER" id="PTHR10925:SF5">
    <property type="entry name" value="RNA CYTIDINE ACETYLTRANSFERASE"/>
    <property type="match status" value="1"/>
</dbReference>
<dbReference type="GO" id="GO:0005524">
    <property type="term" value="F:ATP binding"/>
    <property type="evidence" value="ECO:0007669"/>
    <property type="project" value="UniProtKB-KW"/>
</dbReference>
<dbReference type="Pfam" id="PF05127">
    <property type="entry name" value="NAT10_TcmA_helicase"/>
    <property type="match status" value="1"/>
</dbReference>
<organism evidence="7 8">
    <name type="scientific">Granulosicoccus antarcticus IMCC3135</name>
    <dbReference type="NCBI Taxonomy" id="1192854"/>
    <lineage>
        <taxon>Bacteria</taxon>
        <taxon>Pseudomonadati</taxon>
        <taxon>Pseudomonadota</taxon>
        <taxon>Gammaproteobacteria</taxon>
        <taxon>Chromatiales</taxon>
        <taxon>Granulosicoccaceae</taxon>
        <taxon>Granulosicoccus</taxon>
    </lineage>
</organism>
<name>A0A2Z2NKL8_9GAMM</name>
<feature type="domain" description="N-acetyltransferase" evidence="6">
    <location>
        <begin position="389"/>
        <end position="571"/>
    </location>
</feature>
<evidence type="ECO:0000256" key="2">
    <source>
        <dbReference type="ARBA" id="ARBA00022694"/>
    </source>
</evidence>
<accession>A0A2Z2NKL8</accession>
<dbReference type="OrthoDB" id="5578851at2"/>
<dbReference type="EMBL" id="CP018632">
    <property type="protein sequence ID" value="ASJ71709.1"/>
    <property type="molecule type" value="Genomic_DNA"/>
</dbReference>
<dbReference type="GO" id="GO:0051392">
    <property type="term" value="F:tRNA cytidine N4-acetyltransferase activity"/>
    <property type="evidence" value="ECO:0007669"/>
    <property type="project" value="TreeGrafter"/>
</dbReference>
<evidence type="ECO:0000256" key="1">
    <source>
        <dbReference type="ARBA" id="ARBA00022679"/>
    </source>
</evidence>